<accession>A0A9N7VA20</accession>
<keyword evidence="3" id="KW-1185">Reference proteome</keyword>
<comment type="caution">
    <text evidence="2">The sequence shown here is derived from an EMBL/GenBank/DDBJ whole genome shotgun (WGS) entry which is preliminary data.</text>
</comment>
<dbReference type="Proteomes" id="UP001153269">
    <property type="component" value="Unassembled WGS sequence"/>
</dbReference>
<sequence>MLDKESSDDEFGQGLIVSHKSEGILPGPSLSPLTLAPAGRGRLLESRGHCRENSNTENIRRPRNVFSVGVHPSANIWDHKPRSESDSVSALTSSQRQANNPTVVRSQGLKRLDERASPKGANGNVLNPKHRPLCQNPQRERSSLTVSIAGAEHSTASAVPRSASKGGNQ</sequence>
<feature type="compositionally biased region" description="Polar residues" evidence="1">
    <location>
        <begin position="86"/>
        <end position="105"/>
    </location>
</feature>
<name>A0A9N7VA20_PLEPL</name>
<organism evidence="2 3">
    <name type="scientific">Pleuronectes platessa</name>
    <name type="common">European plaice</name>
    <dbReference type="NCBI Taxonomy" id="8262"/>
    <lineage>
        <taxon>Eukaryota</taxon>
        <taxon>Metazoa</taxon>
        <taxon>Chordata</taxon>
        <taxon>Craniata</taxon>
        <taxon>Vertebrata</taxon>
        <taxon>Euteleostomi</taxon>
        <taxon>Actinopterygii</taxon>
        <taxon>Neopterygii</taxon>
        <taxon>Teleostei</taxon>
        <taxon>Neoteleostei</taxon>
        <taxon>Acanthomorphata</taxon>
        <taxon>Carangaria</taxon>
        <taxon>Pleuronectiformes</taxon>
        <taxon>Pleuronectoidei</taxon>
        <taxon>Pleuronectidae</taxon>
        <taxon>Pleuronectes</taxon>
    </lineage>
</organism>
<dbReference type="AlphaFoldDB" id="A0A9N7VA20"/>
<feature type="compositionally biased region" description="Acidic residues" evidence="1">
    <location>
        <begin position="1"/>
        <end position="11"/>
    </location>
</feature>
<protein>
    <submittedName>
        <fullName evidence="2">Uncharacterized protein</fullName>
    </submittedName>
</protein>
<evidence type="ECO:0000313" key="3">
    <source>
        <dbReference type="Proteomes" id="UP001153269"/>
    </source>
</evidence>
<feature type="compositionally biased region" description="Basic and acidic residues" evidence="1">
    <location>
        <begin position="42"/>
        <end position="60"/>
    </location>
</feature>
<evidence type="ECO:0000313" key="2">
    <source>
        <dbReference type="EMBL" id="CAB1445536.1"/>
    </source>
</evidence>
<gene>
    <name evidence="2" type="ORF">PLEPLA_LOCUS33267</name>
</gene>
<feature type="region of interest" description="Disordered" evidence="1">
    <location>
        <begin position="1"/>
        <end position="144"/>
    </location>
</feature>
<proteinExistence type="predicted"/>
<reference evidence="2" key="1">
    <citation type="submission" date="2020-03" db="EMBL/GenBank/DDBJ databases">
        <authorList>
            <person name="Weist P."/>
        </authorList>
    </citation>
    <scope>NUCLEOTIDE SEQUENCE</scope>
</reference>
<dbReference type="EMBL" id="CADEAL010003691">
    <property type="protein sequence ID" value="CAB1445536.1"/>
    <property type="molecule type" value="Genomic_DNA"/>
</dbReference>
<evidence type="ECO:0000256" key="1">
    <source>
        <dbReference type="SAM" id="MobiDB-lite"/>
    </source>
</evidence>